<reference evidence="11" key="1">
    <citation type="journal article" date="2019" name="Int. J. Syst. Evol. Microbiol.">
        <title>The Global Catalogue of Microorganisms (GCM) 10K type strain sequencing project: providing services to taxonomists for standard genome sequencing and annotation.</title>
        <authorList>
            <consortium name="The Broad Institute Genomics Platform"/>
            <consortium name="The Broad Institute Genome Sequencing Center for Infectious Disease"/>
            <person name="Wu L."/>
            <person name="Ma J."/>
        </authorList>
    </citation>
    <scope>NUCLEOTIDE SEQUENCE [LARGE SCALE GENOMIC DNA]</scope>
    <source>
        <strain evidence="11">XZYJ18</strain>
    </source>
</reference>
<dbReference type="InterPro" id="IPR008925">
    <property type="entry name" value="aa_tRNA-synth_I_cd-bd_sf"/>
</dbReference>
<dbReference type="Gene3D" id="3.40.50.620">
    <property type="entry name" value="HUPs"/>
    <property type="match status" value="1"/>
</dbReference>
<dbReference type="InterPro" id="IPR001412">
    <property type="entry name" value="aa-tRNA-synth_I_CS"/>
</dbReference>
<protein>
    <submittedName>
        <fullName evidence="10">Glutamate--tRNA ligase</fullName>
        <ecNumber evidence="10">6.1.1.17</ecNumber>
    </submittedName>
</protein>
<evidence type="ECO:0000256" key="4">
    <source>
        <dbReference type="ARBA" id="ARBA00022840"/>
    </source>
</evidence>
<comment type="similarity">
    <text evidence="1">Belongs to the class-I aminoacyl-tRNA synthetase family. Glutamate--tRNA ligase type 1 subfamily.</text>
</comment>
<dbReference type="EC" id="6.1.1.17" evidence="10"/>
<comment type="caution">
    <text evidence="10">The sequence shown here is derived from an EMBL/GenBank/DDBJ whole genome shotgun (WGS) entry which is preliminary data.</text>
</comment>
<dbReference type="EMBL" id="JBHSKG010000004">
    <property type="protein sequence ID" value="MFC5138815.1"/>
    <property type="molecule type" value="Genomic_DNA"/>
</dbReference>
<feature type="domain" description="Aminoacyl-tRNA synthetase class I anticodon-binding" evidence="9">
    <location>
        <begin position="516"/>
        <end position="553"/>
    </location>
</feature>
<evidence type="ECO:0000313" key="11">
    <source>
        <dbReference type="Proteomes" id="UP001596175"/>
    </source>
</evidence>
<evidence type="ECO:0000313" key="10">
    <source>
        <dbReference type="EMBL" id="MFC5138815.1"/>
    </source>
</evidence>
<gene>
    <name evidence="10" type="ORF">ACFPK1_11275</name>
</gene>
<dbReference type="GO" id="GO:0004818">
    <property type="term" value="F:glutamate-tRNA ligase activity"/>
    <property type="evidence" value="ECO:0007669"/>
    <property type="project" value="UniProtKB-EC"/>
</dbReference>
<keyword evidence="2 7" id="KW-0436">Ligase</keyword>
<dbReference type="PANTHER" id="PTHR43311:SF2">
    <property type="entry name" value="GLUTAMATE--TRNA LIGASE, MITOCHONDRIAL-RELATED"/>
    <property type="match status" value="1"/>
</dbReference>
<evidence type="ECO:0000256" key="3">
    <source>
        <dbReference type="ARBA" id="ARBA00022741"/>
    </source>
</evidence>
<dbReference type="RefSeq" id="WP_378020996.1">
    <property type="nucleotide sequence ID" value="NZ_JBHSKG010000004.1"/>
</dbReference>
<evidence type="ECO:0000256" key="2">
    <source>
        <dbReference type="ARBA" id="ARBA00022598"/>
    </source>
</evidence>
<dbReference type="InterPro" id="IPR049940">
    <property type="entry name" value="GluQ/Sye"/>
</dbReference>
<dbReference type="Pfam" id="PF19269">
    <property type="entry name" value="Anticodon_2"/>
    <property type="match status" value="1"/>
</dbReference>
<dbReference type="InterPro" id="IPR020058">
    <property type="entry name" value="Glu/Gln-tRNA-synth_Ib_cat-dom"/>
</dbReference>
<dbReference type="InterPro" id="IPR014729">
    <property type="entry name" value="Rossmann-like_a/b/a_fold"/>
</dbReference>
<evidence type="ECO:0000259" key="9">
    <source>
        <dbReference type="Pfam" id="PF19269"/>
    </source>
</evidence>
<dbReference type="InterPro" id="IPR000924">
    <property type="entry name" value="Glu/Gln-tRNA-synth"/>
</dbReference>
<name>A0ABV9ZDI7_9PSEU</name>
<feature type="domain" description="Glutamyl/glutaminyl-tRNA synthetase class Ib catalytic" evidence="8">
    <location>
        <begin position="35"/>
        <end position="329"/>
    </location>
</feature>
<dbReference type="Gene3D" id="1.10.10.350">
    <property type="match status" value="1"/>
</dbReference>
<dbReference type="SUPFAM" id="SSF52374">
    <property type="entry name" value="Nucleotidylyl transferase"/>
    <property type="match status" value="1"/>
</dbReference>
<dbReference type="InterPro" id="IPR020751">
    <property type="entry name" value="aa-tRNA-synth_I_codon-bd_sub2"/>
</dbReference>
<proteinExistence type="inferred from homology"/>
<accession>A0ABV9ZDI7</accession>
<keyword evidence="3 7" id="KW-0547">Nucleotide-binding</keyword>
<keyword evidence="4 7" id="KW-0067">ATP-binding</keyword>
<keyword evidence="6 7" id="KW-0030">Aminoacyl-tRNA synthetase</keyword>
<evidence type="ECO:0000256" key="6">
    <source>
        <dbReference type="ARBA" id="ARBA00023146"/>
    </source>
</evidence>
<evidence type="ECO:0000256" key="1">
    <source>
        <dbReference type="ARBA" id="ARBA00007894"/>
    </source>
</evidence>
<dbReference type="Proteomes" id="UP001596175">
    <property type="component" value="Unassembled WGS sequence"/>
</dbReference>
<dbReference type="PRINTS" id="PR00987">
    <property type="entry name" value="TRNASYNTHGLU"/>
</dbReference>
<organism evidence="10 11">
    <name type="scientific">Actinomycetospora rhizophila</name>
    <dbReference type="NCBI Taxonomy" id="1416876"/>
    <lineage>
        <taxon>Bacteria</taxon>
        <taxon>Bacillati</taxon>
        <taxon>Actinomycetota</taxon>
        <taxon>Actinomycetes</taxon>
        <taxon>Pseudonocardiales</taxon>
        <taxon>Pseudonocardiaceae</taxon>
        <taxon>Actinomycetospora</taxon>
    </lineage>
</organism>
<dbReference type="InterPro" id="IPR045462">
    <property type="entry name" value="aa-tRNA-synth_I_cd-bd"/>
</dbReference>
<dbReference type="PROSITE" id="PS00178">
    <property type="entry name" value="AA_TRNA_LIGASE_I"/>
    <property type="match status" value="1"/>
</dbReference>
<evidence type="ECO:0000256" key="7">
    <source>
        <dbReference type="RuleBase" id="RU363037"/>
    </source>
</evidence>
<evidence type="ECO:0000259" key="8">
    <source>
        <dbReference type="Pfam" id="PF00749"/>
    </source>
</evidence>
<keyword evidence="11" id="KW-1185">Reference proteome</keyword>
<keyword evidence="5 7" id="KW-0648">Protein biosynthesis</keyword>
<sequence>MLDRALVDGLFPADLPEPAELEERYPPRALGDGALVTRFGPSPTGFVHIGGLYTAMVSRDLAHSTDGVYVLRIEDTDQSREVEGADEQFRRAFEAFDLEPDEGDLVFTALPEPRGDYGPYHQSARAAIYHAFVRELMRQGRAYPDFATKEELAEISDAQRTLKLPTGYYGRWAPWRDASEDDVRAALDAGKPWVARFRSDGKVGERFAFTDRLRGRVEMEDNHNDVVILKTSASPVRLPTYHFAHAVDDHLMRTNLVVRTEEWLSSVPTHRQLFAALGFEPVDYAHLAPLMKQEGGSKRKLSKRKDPEASVDFYLEAGFPVPAVQYYLRGLANPRLAEMPLAEALATPLRLDEFGLAGPLVDTVKLSDISADHIATLPGPDVLAGVRTWAAEYDPEIVKVLDANPELAAAAIDVERVGVENPRKDLAKWSDFREAYGFFFPELFADVTDPADERFGELDPELVRTVAADLADTYTHEGDQPTWFQQIRDLAQRHGFAPNPKTYKKDPDAYPGMLRDAANVARVAITGAQRSPDLYEVTRALGAHEVVRRLRAVAG</sequence>
<dbReference type="Pfam" id="PF00749">
    <property type="entry name" value="tRNA-synt_1c"/>
    <property type="match status" value="1"/>
</dbReference>
<dbReference type="PANTHER" id="PTHR43311">
    <property type="entry name" value="GLUTAMATE--TRNA LIGASE"/>
    <property type="match status" value="1"/>
</dbReference>
<dbReference type="SUPFAM" id="SSF48163">
    <property type="entry name" value="An anticodon-binding domain of class I aminoacyl-tRNA synthetases"/>
    <property type="match status" value="1"/>
</dbReference>
<evidence type="ECO:0000256" key="5">
    <source>
        <dbReference type="ARBA" id="ARBA00022917"/>
    </source>
</evidence>